<protein>
    <submittedName>
        <fullName evidence="6">Dipeptidyl-peptidase 6</fullName>
        <ecNumber evidence="6">3.4.22.-</ecNumber>
    </submittedName>
</protein>
<evidence type="ECO:0000256" key="4">
    <source>
        <dbReference type="ARBA" id="ARBA00022807"/>
    </source>
</evidence>
<dbReference type="AlphaFoldDB" id="A0A1L9NUW2"/>
<dbReference type="InterPro" id="IPR038765">
    <property type="entry name" value="Papain-like_cys_pep_sf"/>
</dbReference>
<evidence type="ECO:0000313" key="7">
    <source>
        <dbReference type="Proteomes" id="UP000184514"/>
    </source>
</evidence>
<name>A0A1L9NUW2_9RHOB</name>
<dbReference type="Pfam" id="PF00877">
    <property type="entry name" value="NLPC_P60"/>
    <property type="match status" value="1"/>
</dbReference>
<evidence type="ECO:0000313" key="6">
    <source>
        <dbReference type="EMBL" id="OJI93090.1"/>
    </source>
</evidence>
<dbReference type="GO" id="GO:0008234">
    <property type="term" value="F:cysteine-type peptidase activity"/>
    <property type="evidence" value="ECO:0007669"/>
    <property type="project" value="UniProtKB-KW"/>
</dbReference>
<reference evidence="6 7" key="1">
    <citation type="submission" date="2016-10" db="EMBL/GenBank/DDBJ databases">
        <title>Genome sequence of Planktotalea frisia SH6-1.</title>
        <authorList>
            <person name="Poehlein A."/>
            <person name="Bakenhus I."/>
            <person name="Voget S."/>
            <person name="Brinkhoff T."/>
            <person name="Simon M."/>
        </authorList>
    </citation>
    <scope>NUCLEOTIDE SEQUENCE [LARGE SCALE GENOMIC DNA]</scope>
    <source>
        <strain evidence="6 7">SH6-1</strain>
    </source>
</reference>
<dbReference type="InterPro" id="IPR041382">
    <property type="entry name" value="SH3_16"/>
</dbReference>
<gene>
    <name evidence="6" type="ORF">PFRI_26690</name>
</gene>
<feature type="domain" description="NlpC/P60" evidence="5">
    <location>
        <begin position="151"/>
        <end position="272"/>
    </location>
</feature>
<evidence type="ECO:0000256" key="3">
    <source>
        <dbReference type="ARBA" id="ARBA00022801"/>
    </source>
</evidence>
<dbReference type="OrthoDB" id="9813368at2"/>
<dbReference type="SUPFAM" id="SSF54001">
    <property type="entry name" value="Cysteine proteinases"/>
    <property type="match status" value="1"/>
</dbReference>
<keyword evidence="2" id="KW-0645">Protease</keyword>
<dbReference type="STRING" id="696762.PFRI_26690"/>
<organism evidence="6 7">
    <name type="scientific">Planktotalea frisia</name>
    <dbReference type="NCBI Taxonomy" id="696762"/>
    <lineage>
        <taxon>Bacteria</taxon>
        <taxon>Pseudomonadati</taxon>
        <taxon>Pseudomonadota</taxon>
        <taxon>Alphaproteobacteria</taxon>
        <taxon>Rhodobacterales</taxon>
        <taxon>Paracoccaceae</taxon>
        <taxon>Planktotalea</taxon>
    </lineage>
</organism>
<proteinExistence type="inferred from homology"/>
<dbReference type="Proteomes" id="UP000184514">
    <property type="component" value="Unassembled WGS sequence"/>
</dbReference>
<keyword evidence="7" id="KW-1185">Reference proteome</keyword>
<evidence type="ECO:0000256" key="1">
    <source>
        <dbReference type="ARBA" id="ARBA00007074"/>
    </source>
</evidence>
<dbReference type="InterPro" id="IPR000064">
    <property type="entry name" value="NLP_P60_dom"/>
</dbReference>
<dbReference type="PANTHER" id="PTHR47359:SF3">
    <property type="entry name" value="NLP_P60 DOMAIN-CONTAINING PROTEIN-RELATED"/>
    <property type="match status" value="1"/>
</dbReference>
<keyword evidence="3 6" id="KW-0378">Hydrolase</keyword>
<dbReference type="InterPro" id="IPR051794">
    <property type="entry name" value="PG_Endopeptidase_C40"/>
</dbReference>
<evidence type="ECO:0000259" key="5">
    <source>
        <dbReference type="PROSITE" id="PS51935"/>
    </source>
</evidence>
<accession>A0A1L9NUW2</accession>
<dbReference type="GO" id="GO:0006508">
    <property type="term" value="P:proteolysis"/>
    <property type="evidence" value="ECO:0007669"/>
    <property type="project" value="UniProtKB-KW"/>
</dbReference>
<dbReference type="EMBL" id="MLCB01000156">
    <property type="protein sequence ID" value="OJI93090.1"/>
    <property type="molecule type" value="Genomic_DNA"/>
</dbReference>
<sequence>MSDPRLTPSNGRVACESLRGEIAADTYVSGAARQVSVPVADLLRAPDGPRDRQLLMGETLRVLEDREGVAFIQADKDGYCGYVKSAHLTDMETASHWVNAPSSHIYEEPNFKSRDLAPLSFGSKLKVIEMLPRFAQTPFGYVPRQHVCELGQVERAPAQVARLFLGTPYLWGGNSRFGIDCSGLIQAALTACGMDCAGDSDLQEASLGRTVNGNPKAGDLLFWKGHVAMLADPKTLIHANAHSMSVVLEGLDVAVRRIAEQGDGDVTRHARL</sequence>
<dbReference type="Pfam" id="PF18348">
    <property type="entry name" value="SH3_16"/>
    <property type="match status" value="1"/>
</dbReference>
<dbReference type="RefSeq" id="WP_072631202.1">
    <property type="nucleotide sequence ID" value="NZ_JABBAN010000112.1"/>
</dbReference>
<evidence type="ECO:0000256" key="2">
    <source>
        <dbReference type="ARBA" id="ARBA00022670"/>
    </source>
</evidence>
<dbReference type="PANTHER" id="PTHR47359">
    <property type="entry name" value="PEPTIDOGLYCAN DL-ENDOPEPTIDASE CWLO"/>
    <property type="match status" value="1"/>
</dbReference>
<dbReference type="Gene3D" id="3.90.1720.10">
    <property type="entry name" value="endopeptidase domain like (from Nostoc punctiforme)"/>
    <property type="match status" value="1"/>
</dbReference>
<comment type="similarity">
    <text evidence="1">Belongs to the peptidase C40 family.</text>
</comment>
<dbReference type="EC" id="3.4.22.-" evidence="6"/>
<comment type="caution">
    <text evidence="6">The sequence shown here is derived from an EMBL/GenBank/DDBJ whole genome shotgun (WGS) entry which is preliminary data.</text>
</comment>
<keyword evidence="4" id="KW-0788">Thiol protease</keyword>
<dbReference type="PROSITE" id="PS51935">
    <property type="entry name" value="NLPC_P60"/>
    <property type="match status" value="1"/>
</dbReference>